<evidence type="ECO:0000313" key="1">
    <source>
        <dbReference type="EMBL" id="MFC1420068.1"/>
    </source>
</evidence>
<sequence length="49" mass="5678">MAERRPSIWQRANRPDRKCSLCKGPMLADADGWRVCETCDGGTWQRVNR</sequence>
<dbReference type="Proteomes" id="UP001592531">
    <property type="component" value="Unassembled WGS sequence"/>
</dbReference>
<evidence type="ECO:0000313" key="2">
    <source>
        <dbReference type="Proteomes" id="UP001592531"/>
    </source>
</evidence>
<organism evidence="1 2">
    <name type="scientific">Streptacidiphilus cavernicola</name>
    <dbReference type="NCBI Taxonomy" id="3342716"/>
    <lineage>
        <taxon>Bacteria</taxon>
        <taxon>Bacillati</taxon>
        <taxon>Actinomycetota</taxon>
        <taxon>Actinomycetes</taxon>
        <taxon>Kitasatosporales</taxon>
        <taxon>Streptomycetaceae</taxon>
        <taxon>Streptacidiphilus</taxon>
    </lineage>
</organism>
<dbReference type="EMBL" id="JBHFAB010000023">
    <property type="protein sequence ID" value="MFC1420068.1"/>
    <property type="molecule type" value="Genomic_DNA"/>
</dbReference>
<gene>
    <name evidence="1" type="ORF">ACEZDE_26020</name>
</gene>
<proteinExistence type="predicted"/>
<name>A0ABV6W2B2_9ACTN</name>
<protein>
    <submittedName>
        <fullName evidence="1">Uncharacterized protein</fullName>
    </submittedName>
</protein>
<keyword evidence="2" id="KW-1185">Reference proteome</keyword>
<accession>A0ABV6W2B2</accession>
<reference evidence="1 2" key="1">
    <citation type="submission" date="2024-09" db="EMBL/GenBank/DDBJ databases">
        <authorList>
            <person name="Lee S.D."/>
        </authorList>
    </citation>
    <scope>NUCLEOTIDE SEQUENCE [LARGE SCALE GENOMIC DNA]</scope>
    <source>
        <strain evidence="1 2">N8-3</strain>
    </source>
</reference>
<comment type="caution">
    <text evidence="1">The sequence shown here is derived from an EMBL/GenBank/DDBJ whole genome shotgun (WGS) entry which is preliminary data.</text>
</comment>
<dbReference type="RefSeq" id="WP_380540589.1">
    <property type="nucleotide sequence ID" value="NZ_JBHFAB010000023.1"/>
</dbReference>